<evidence type="ECO:0000256" key="1">
    <source>
        <dbReference type="SAM" id="Phobius"/>
    </source>
</evidence>
<dbReference type="Proteomes" id="UP000287144">
    <property type="component" value="Unassembled WGS sequence"/>
</dbReference>
<feature type="transmembrane region" description="Helical" evidence="1">
    <location>
        <begin position="553"/>
        <end position="573"/>
    </location>
</feature>
<feature type="transmembrane region" description="Helical" evidence="1">
    <location>
        <begin position="517"/>
        <end position="537"/>
    </location>
</feature>
<keyword evidence="1" id="KW-0472">Membrane</keyword>
<feature type="transmembrane region" description="Helical" evidence="1">
    <location>
        <begin position="221"/>
        <end position="239"/>
    </location>
</feature>
<feature type="transmembrane region" description="Helical" evidence="1">
    <location>
        <begin position="485"/>
        <end position="505"/>
    </location>
</feature>
<dbReference type="PANTHER" id="PTHR37577">
    <property type="entry name" value="INTEGRAL MEMBRANE PROTEIN"/>
    <property type="match status" value="1"/>
</dbReference>
<proteinExistence type="predicted"/>
<keyword evidence="1" id="KW-1133">Transmembrane helix</keyword>
<feature type="transmembrane region" description="Helical" evidence="1">
    <location>
        <begin position="350"/>
        <end position="371"/>
    </location>
</feature>
<evidence type="ECO:0000313" key="3">
    <source>
        <dbReference type="Proteomes" id="UP000287144"/>
    </source>
</evidence>
<feature type="transmembrane region" description="Helical" evidence="1">
    <location>
        <begin position="451"/>
        <end position="473"/>
    </location>
</feature>
<organism evidence="2 3">
    <name type="scientific">Fusarium oligoseptatum</name>
    <dbReference type="NCBI Taxonomy" id="2604345"/>
    <lineage>
        <taxon>Eukaryota</taxon>
        <taxon>Fungi</taxon>
        <taxon>Dikarya</taxon>
        <taxon>Ascomycota</taxon>
        <taxon>Pezizomycotina</taxon>
        <taxon>Sordariomycetes</taxon>
        <taxon>Hypocreomycetidae</taxon>
        <taxon>Hypocreales</taxon>
        <taxon>Nectriaceae</taxon>
        <taxon>Fusarium</taxon>
        <taxon>Fusarium solani species complex</taxon>
    </lineage>
</organism>
<dbReference type="InterPro" id="IPR053018">
    <property type="entry name" value="Elsinochrome_Biosynth-Asso"/>
</dbReference>
<feature type="transmembrane region" description="Helical" evidence="1">
    <location>
        <begin position="172"/>
        <end position="197"/>
    </location>
</feature>
<feature type="transmembrane region" description="Helical" evidence="1">
    <location>
        <begin position="22"/>
        <end position="48"/>
    </location>
</feature>
<feature type="transmembrane region" description="Helical" evidence="1">
    <location>
        <begin position="298"/>
        <end position="330"/>
    </location>
</feature>
<accession>A0A428SEA1</accession>
<comment type="caution">
    <text evidence="2">The sequence shown here is derived from an EMBL/GenBank/DDBJ whole genome shotgun (WGS) entry which is preliminary data.</text>
</comment>
<feature type="transmembrane region" description="Helical" evidence="1">
    <location>
        <begin position="107"/>
        <end position="129"/>
    </location>
</feature>
<dbReference type="EMBL" id="NKCK01000267">
    <property type="protein sequence ID" value="RSL88100.1"/>
    <property type="molecule type" value="Genomic_DNA"/>
</dbReference>
<name>A0A428SEA1_9HYPO</name>
<dbReference type="AlphaFoldDB" id="A0A428SEA1"/>
<reference evidence="2 3" key="1">
    <citation type="submission" date="2017-06" db="EMBL/GenBank/DDBJ databases">
        <title>Comparative genomic analysis of Ambrosia Fusariam Clade fungi.</title>
        <authorList>
            <person name="Stajich J.E."/>
            <person name="Carrillo J."/>
            <person name="Kijimoto T."/>
            <person name="Eskalen A."/>
            <person name="O'Donnell K."/>
            <person name="Kasson M."/>
        </authorList>
    </citation>
    <scope>NUCLEOTIDE SEQUENCE [LARGE SCALE GENOMIC DNA]</scope>
    <source>
        <strain evidence="2 3">NRRL62579</strain>
    </source>
</reference>
<keyword evidence="3" id="KW-1185">Reference proteome</keyword>
<dbReference type="STRING" id="1325735.A0A428SEA1"/>
<feature type="transmembrane region" description="Helical" evidence="1">
    <location>
        <begin position="141"/>
        <end position="160"/>
    </location>
</feature>
<evidence type="ECO:0000313" key="2">
    <source>
        <dbReference type="EMBL" id="RSL88100.1"/>
    </source>
</evidence>
<sequence length="677" mass="75480">MPDTCTYNCSAHPTEVNAYGDISGIGVTTAFFATAWMLVLLLIGYYLVAYNPELDPFRQPGKKTPCQHPNATDYIFLYAARKLPGLRNVQHSELLRSSRLESALNQCVMTFADIQIFTSLAIMISGYIALSCRLQSYHWQLMVYLVWLASLTHLAALSFLRNHLAHQPGPRIWRVTAMFFILILLAVAVGLAGYFVWDDGASKVSDFAVCYFGKKMNTKSVAFESMIKTLILLAYGFFIRVAKMSKAFEGGFRRVAAQLSAKAMRLQHGDGVDDAQQWDPHDWLSSTPTMPRRMMRTFFIALCSLSSIHLNFLTSFLAEVYWLSLSALWVTRRYFKTRRLGPEEENEWTFGQVLPVLLVVAPLAAIFEHLLPFRSAANRRRQRPSQIALEIVDQLERDEAQDDVQVDLNQQHINSPAYRGTSFLTAVAYIEAGIFFIVDQSPGIRQPAIRLGASFFILNPLLQLLWIHGVLWISCTDWSSLVKKTVRWATFTAFMAITVNEFILAPLKGSRGDKETLYGSLTSLALVGVSINLPVIISRHPEISGGVEHQPSVLVSIFGAVVTVIPISVPLLVSGRAREFMGNTGVCLCLQLAWYCLELFVGKMDIGPKYAASFRCVLMFCILFALGVLQYRTSVGPRTSLLIGAFTTSALVWVVVDLIALPMRQATTQGDCAPSSS</sequence>
<feature type="transmembrane region" description="Helical" evidence="1">
    <location>
        <begin position="641"/>
        <end position="661"/>
    </location>
</feature>
<keyword evidence="1" id="KW-0812">Transmembrane</keyword>
<feature type="transmembrane region" description="Helical" evidence="1">
    <location>
        <begin position="580"/>
        <end position="600"/>
    </location>
</feature>
<gene>
    <name evidence="2" type="ORF">CEP52_015324</name>
</gene>
<feature type="transmembrane region" description="Helical" evidence="1">
    <location>
        <begin position="612"/>
        <end position="629"/>
    </location>
</feature>
<dbReference type="PANTHER" id="PTHR37577:SF1">
    <property type="entry name" value="INTEGRAL MEMBRANE PROTEIN"/>
    <property type="match status" value="1"/>
</dbReference>
<protein>
    <submittedName>
        <fullName evidence="2">Uncharacterized protein</fullName>
    </submittedName>
</protein>